<dbReference type="Pfam" id="PF00534">
    <property type="entry name" value="Glycos_transf_1"/>
    <property type="match status" value="1"/>
</dbReference>
<keyword evidence="5" id="KW-1185">Reference proteome</keyword>
<protein>
    <submittedName>
        <fullName evidence="4">Glycosyl transferase</fullName>
    </submittedName>
</protein>
<dbReference type="RefSeq" id="WP_151893785.1">
    <property type="nucleotide sequence ID" value="NZ_BKCF01000002.1"/>
</dbReference>
<feature type="domain" description="Glycosyl transferase family 1" evidence="2">
    <location>
        <begin position="172"/>
        <end position="313"/>
    </location>
</feature>
<reference evidence="4 5" key="1">
    <citation type="submission" date="2019-08" db="EMBL/GenBank/DDBJ databases">
        <title>Ulvibacter marinistellae sp. nov., isolated from a starfish, Patiria pectinifera.</title>
        <authorList>
            <person name="Kawano K."/>
            <person name="Ushijima N."/>
            <person name="Kihara M."/>
            <person name="Itoh H."/>
        </authorList>
    </citation>
    <scope>NUCLEOTIDE SEQUENCE [LARGE SCALE GENOMIC DNA]</scope>
    <source>
        <strain evidence="4 5">KK4</strain>
    </source>
</reference>
<organism evidence="4 5">
    <name type="scientific">Patiriisocius marinistellae</name>
    <dbReference type="NCBI Taxonomy" id="2494560"/>
    <lineage>
        <taxon>Bacteria</taxon>
        <taxon>Pseudomonadati</taxon>
        <taxon>Bacteroidota</taxon>
        <taxon>Flavobacteriia</taxon>
        <taxon>Flavobacteriales</taxon>
        <taxon>Flavobacteriaceae</taxon>
        <taxon>Patiriisocius</taxon>
    </lineage>
</organism>
<dbReference type="GO" id="GO:0009103">
    <property type="term" value="P:lipopolysaccharide biosynthetic process"/>
    <property type="evidence" value="ECO:0007669"/>
    <property type="project" value="TreeGrafter"/>
</dbReference>
<feature type="domain" description="Glycosyltransferase subfamily 4-like N-terminal" evidence="3">
    <location>
        <begin position="73"/>
        <end position="160"/>
    </location>
</feature>
<dbReference type="SUPFAM" id="SSF53756">
    <property type="entry name" value="UDP-Glycosyltransferase/glycogen phosphorylase"/>
    <property type="match status" value="1"/>
</dbReference>
<dbReference type="OrthoDB" id="9801609at2"/>
<dbReference type="AlphaFoldDB" id="A0A5J4FTK5"/>
<dbReference type="Pfam" id="PF13439">
    <property type="entry name" value="Glyco_transf_4"/>
    <property type="match status" value="1"/>
</dbReference>
<evidence type="ECO:0000313" key="4">
    <source>
        <dbReference type="EMBL" id="GEQ85837.1"/>
    </source>
</evidence>
<dbReference type="EMBL" id="BKCF01000002">
    <property type="protein sequence ID" value="GEQ85837.1"/>
    <property type="molecule type" value="Genomic_DNA"/>
</dbReference>
<evidence type="ECO:0000256" key="1">
    <source>
        <dbReference type="ARBA" id="ARBA00022679"/>
    </source>
</evidence>
<dbReference type="Proteomes" id="UP000326994">
    <property type="component" value="Unassembled WGS sequence"/>
</dbReference>
<comment type="caution">
    <text evidence="4">The sequence shown here is derived from an EMBL/GenBank/DDBJ whole genome shotgun (WGS) entry which is preliminary data.</text>
</comment>
<evidence type="ECO:0000259" key="2">
    <source>
        <dbReference type="Pfam" id="PF00534"/>
    </source>
</evidence>
<dbReference type="InterPro" id="IPR028098">
    <property type="entry name" value="Glyco_trans_4-like_N"/>
</dbReference>
<dbReference type="InterPro" id="IPR001296">
    <property type="entry name" value="Glyco_trans_1"/>
</dbReference>
<dbReference type="PANTHER" id="PTHR46401">
    <property type="entry name" value="GLYCOSYLTRANSFERASE WBBK-RELATED"/>
    <property type="match status" value="1"/>
</dbReference>
<evidence type="ECO:0000259" key="3">
    <source>
        <dbReference type="Pfam" id="PF13439"/>
    </source>
</evidence>
<dbReference type="GO" id="GO:0016757">
    <property type="term" value="F:glycosyltransferase activity"/>
    <property type="evidence" value="ECO:0007669"/>
    <property type="project" value="InterPro"/>
</dbReference>
<proteinExistence type="predicted"/>
<dbReference type="CDD" id="cd03809">
    <property type="entry name" value="GT4_MtfB-like"/>
    <property type="match status" value="1"/>
</dbReference>
<accession>A0A5J4FTK5</accession>
<evidence type="ECO:0000313" key="5">
    <source>
        <dbReference type="Proteomes" id="UP000326994"/>
    </source>
</evidence>
<gene>
    <name evidence="4" type="ORF">ULMS_13450</name>
</gene>
<dbReference type="Gene3D" id="3.40.50.2000">
    <property type="entry name" value="Glycogen Phosphorylase B"/>
    <property type="match status" value="2"/>
</dbReference>
<dbReference type="PANTHER" id="PTHR46401:SF2">
    <property type="entry name" value="GLYCOSYLTRANSFERASE WBBK-RELATED"/>
    <property type="match status" value="1"/>
</dbReference>
<keyword evidence="1 4" id="KW-0808">Transferase</keyword>
<sequence>MHQVFLESHNLKNKFSGFGQFNYHLIKALAKQDTSGMNITLHAKDVDSLKKEFGTSFYYRKYKSITRHKPFRIKKKYDVWHCLNQNIKIEPFYNIPYILTVHDVHFVTEGSEGLQQKLRQKFEAKLKRCNGIVYISNFAKEDTHAHFTVPNVPEYVIYNGNTITKVNIPKTFKPSIKTERPYLFSIGDFSERKNFISLVKMLKHTPEYDLVLAGNNTSIYANKLTHLVEEYELNDRVFQTGKIEDIAKYYYLQNCEAFVFPSHREGFGIPPIEAMYFGKPVFLSNNTSLPEIGGDNSFYWDHYEPEYMAKILKEGMQTFKKNQPIFEDWYIKRAKSFDWNETAKQYLEVYKSLL</sequence>
<name>A0A5J4FTK5_9FLAO</name>